<name>A0A150X510_9BACT</name>
<dbReference type="Proteomes" id="UP000075606">
    <property type="component" value="Unassembled WGS sequence"/>
</dbReference>
<dbReference type="OrthoDB" id="9802724at2"/>
<dbReference type="STRING" id="333140.AWW68_14120"/>
<evidence type="ECO:0000256" key="1">
    <source>
        <dbReference type="SAM" id="SignalP"/>
    </source>
</evidence>
<keyword evidence="4" id="KW-1185">Reference proteome</keyword>
<feature type="domain" description="Endonuclease/exonuclease/phosphatase" evidence="2">
    <location>
        <begin position="44"/>
        <end position="351"/>
    </location>
</feature>
<dbReference type="SUPFAM" id="SSF56219">
    <property type="entry name" value="DNase I-like"/>
    <property type="match status" value="1"/>
</dbReference>
<organism evidence="3 4">
    <name type="scientific">Roseivirga spongicola</name>
    <dbReference type="NCBI Taxonomy" id="333140"/>
    <lineage>
        <taxon>Bacteria</taxon>
        <taxon>Pseudomonadati</taxon>
        <taxon>Bacteroidota</taxon>
        <taxon>Cytophagia</taxon>
        <taxon>Cytophagales</taxon>
        <taxon>Roseivirgaceae</taxon>
        <taxon>Roseivirga</taxon>
    </lineage>
</organism>
<dbReference type="RefSeq" id="WP_068222692.1">
    <property type="nucleotide sequence ID" value="NZ_CP139724.1"/>
</dbReference>
<dbReference type="Pfam" id="PF19580">
    <property type="entry name" value="Exo_endo_phos_3"/>
    <property type="match status" value="1"/>
</dbReference>
<keyword evidence="1" id="KW-0732">Signal</keyword>
<dbReference type="PANTHER" id="PTHR42834">
    <property type="entry name" value="ENDONUCLEASE/EXONUCLEASE/PHOSPHATASE FAMILY PROTEIN (AFU_ORTHOLOGUE AFUA_3G09210)"/>
    <property type="match status" value="1"/>
</dbReference>
<dbReference type="Gene3D" id="3.60.10.10">
    <property type="entry name" value="Endonuclease/exonuclease/phosphatase"/>
    <property type="match status" value="1"/>
</dbReference>
<evidence type="ECO:0000259" key="2">
    <source>
        <dbReference type="Pfam" id="PF19580"/>
    </source>
</evidence>
<dbReference type="PANTHER" id="PTHR42834:SF1">
    <property type="entry name" value="ENDONUCLEASE_EXONUCLEASE_PHOSPHATASE FAMILY PROTEIN (AFU_ORTHOLOGUE AFUA_3G09210)"/>
    <property type="match status" value="1"/>
</dbReference>
<feature type="signal peptide" evidence="1">
    <location>
        <begin position="1"/>
        <end position="21"/>
    </location>
</feature>
<dbReference type="InterPro" id="IPR005135">
    <property type="entry name" value="Endo/exonuclease/phosphatase"/>
</dbReference>
<protein>
    <recommendedName>
        <fullName evidence="2">Endonuclease/exonuclease/phosphatase domain-containing protein</fullName>
    </recommendedName>
</protein>
<sequence length="358" mass="41378">MKNSKSIFTLILLALSLNSLAQEKAYLASEAFEGSIRGNERFRVAFYNVENLFDYIDDSTTLDDDFTYRGNNRWTKARYQEKQQRLAKTIVAMGGWEAPELIGFCEVENRYVLTTLTQFTPLKAVGYEIIHQDSRDRRGIDVAAIYRPDKFELLDYHYYQLNFPFDTASRTRDILHVIGKLPNQDTLHYFVNHWPSKFGGEFETQPKRMFAAEFTRHKVDSIMLAQPNTNIIITGDFNDEPEEESMLSGLKVQTELSEVKPTDLFNMMYPIRYVTGTHSFQNEWGILDQFVVNGRLLNSRNSTSIRNRTAQIFDMDFLITEGATGATRPFRTYQGPAYIGGYSDHLPIIMDLILNPRK</sequence>
<evidence type="ECO:0000313" key="3">
    <source>
        <dbReference type="EMBL" id="KYG73805.1"/>
    </source>
</evidence>
<comment type="caution">
    <text evidence="3">The sequence shown here is derived from an EMBL/GenBank/DDBJ whole genome shotgun (WGS) entry which is preliminary data.</text>
</comment>
<dbReference type="AlphaFoldDB" id="A0A150X510"/>
<dbReference type="GO" id="GO:0003824">
    <property type="term" value="F:catalytic activity"/>
    <property type="evidence" value="ECO:0007669"/>
    <property type="project" value="InterPro"/>
</dbReference>
<dbReference type="EMBL" id="LRPC01000028">
    <property type="protein sequence ID" value="KYG73805.1"/>
    <property type="molecule type" value="Genomic_DNA"/>
</dbReference>
<gene>
    <name evidence="3" type="ORF">AWW68_14120</name>
</gene>
<feature type="chain" id="PRO_5007574211" description="Endonuclease/exonuclease/phosphatase domain-containing protein" evidence="1">
    <location>
        <begin position="22"/>
        <end position="358"/>
    </location>
</feature>
<reference evidence="3 4" key="1">
    <citation type="submission" date="2016-01" db="EMBL/GenBank/DDBJ databases">
        <title>Genome sequencing of Roseivirga spongicola UST030701-084.</title>
        <authorList>
            <person name="Selvaratnam C."/>
            <person name="Thevarajoo S."/>
            <person name="Goh K.M."/>
            <person name="Ee R."/>
            <person name="Chan K.-G."/>
            <person name="Chong C.S."/>
        </authorList>
    </citation>
    <scope>NUCLEOTIDE SEQUENCE [LARGE SCALE GENOMIC DNA]</scope>
    <source>
        <strain evidence="3 4">UST030701-084</strain>
    </source>
</reference>
<accession>A0A150X510</accession>
<evidence type="ECO:0000313" key="4">
    <source>
        <dbReference type="Proteomes" id="UP000075606"/>
    </source>
</evidence>
<proteinExistence type="predicted"/>
<dbReference type="InterPro" id="IPR036691">
    <property type="entry name" value="Endo/exonu/phosph_ase_sf"/>
</dbReference>